<dbReference type="AlphaFoldDB" id="V4A3R4"/>
<evidence type="ECO:0000256" key="1">
    <source>
        <dbReference type="ARBA" id="ARBA00022572"/>
    </source>
</evidence>
<dbReference type="SUPFAM" id="SSF49785">
    <property type="entry name" value="Galactose-binding domain-like"/>
    <property type="match status" value="2"/>
</dbReference>
<feature type="domain" description="Kringle" evidence="6">
    <location>
        <begin position="573"/>
        <end position="638"/>
    </location>
</feature>
<dbReference type="CTD" id="20240268"/>
<evidence type="ECO:0000256" key="3">
    <source>
        <dbReference type="PROSITE-ProRule" id="PRU00121"/>
    </source>
</evidence>
<evidence type="ECO:0000313" key="8">
    <source>
        <dbReference type="EMBL" id="ESO87851.1"/>
    </source>
</evidence>
<dbReference type="Gene3D" id="2.40.20.10">
    <property type="entry name" value="Plasminogen Kringle 4"/>
    <property type="match status" value="2"/>
</dbReference>
<protein>
    <recommendedName>
        <fullName evidence="10">Kringle domain-containing protein</fullName>
    </recommendedName>
</protein>
<dbReference type="SMART" id="SM00032">
    <property type="entry name" value="CCP"/>
    <property type="match status" value="3"/>
</dbReference>
<dbReference type="InterPro" id="IPR038178">
    <property type="entry name" value="Kringle_sf"/>
</dbReference>
<evidence type="ECO:0000259" key="6">
    <source>
        <dbReference type="PROSITE" id="PS50070"/>
    </source>
</evidence>
<dbReference type="OrthoDB" id="5917794at2759"/>
<dbReference type="Gene3D" id="2.60.120.260">
    <property type="entry name" value="Galactose-binding domain-like"/>
    <property type="match status" value="2"/>
</dbReference>
<dbReference type="PROSITE" id="PS50070">
    <property type="entry name" value="KRINGLE_2"/>
    <property type="match status" value="2"/>
</dbReference>
<feature type="disulfide bond" evidence="4">
    <location>
        <begin position="79"/>
        <end position="106"/>
    </location>
</feature>
<evidence type="ECO:0000256" key="5">
    <source>
        <dbReference type="SAM" id="Phobius"/>
    </source>
</evidence>
<evidence type="ECO:0000313" key="9">
    <source>
        <dbReference type="Proteomes" id="UP000030746"/>
    </source>
</evidence>
<keyword evidence="5" id="KW-0812">Transmembrane</keyword>
<feature type="transmembrane region" description="Helical" evidence="5">
    <location>
        <begin position="935"/>
        <end position="955"/>
    </location>
</feature>
<dbReference type="PROSITE" id="PS50923">
    <property type="entry name" value="SUSHI"/>
    <property type="match status" value="1"/>
</dbReference>
<gene>
    <name evidence="8" type="ORF">LOTGIDRAFT_166152</name>
</gene>
<keyword evidence="5" id="KW-0472">Membrane</keyword>
<dbReference type="InterPro" id="IPR008979">
    <property type="entry name" value="Galactose-bd-like_sf"/>
</dbReference>
<feature type="disulfide bond" evidence="3">
    <location>
        <begin position="536"/>
        <end position="559"/>
    </location>
</feature>
<evidence type="ECO:0000256" key="2">
    <source>
        <dbReference type="ARBA" id="ARBA00023157"/>
    </source>
</evidence>
<dbReference type="InterPro" id="IPR000436">
    <property type="entry name" value="Sushi_SCR_CCP_dom"/>
</dbReference>
<dbReference type="RefSeq" id="XP_009061455.1">
    <property type="nucleotide sequence ID" value="XM_009063207.1"/>
</dbReference>
<accession>V4A3R4</accession>
<name>V4A3R4_LOTGI</name>
<keyword evidence="9" id="KW-1185">Reference proteome</keyword>
<comment type="caution">
    <text evidence="3">Lacks conserved residue(s) required for the propagation of feature annotation.</text>
</comment>
<dbReference type="STRING" id="225164.V4A3R4"/>
<dbReference type="SUPFAM" id="SSF57535">
    <property type="entry name" value="Complement control module/SCR domain"/>
    <property type="match status" value="3"/>
</dbReference>
<keyword evidence="1 3" id="KW-0420">Kringle</keyword>
<evidence type="ECO:0000259" key="7">
    <source>
        <dbReference type="PROSITE" id="PS50923"/>
    </source>
</evidence>
<feature type="domain" description="Sushi" evidence="7">
    <location>
        <begin position="53"/>
        <end position="108"/>
    </location>
</feature>
<proteinExistence type="predicted"/>
<keyword evidence="2 3" id="KW-1015">Disulfide bond</keyword>
<dbReference type="SMART" id="SM00130">
    <property type="entry name" value="KR"/>
    <property type="match status" value="1"/>
</dbReference>
<evidence type="ECO:0008006" key="10">
    <source>
        <dbReference type="Google" id="ProtNLM"/>
    </source>
</evidence>
<organism evidence="8 9">
    <name type="scientific">Lottia gigantea</name>
    <name type="common">Giant owl limpet</name>
    <dbReference type="NCBI Taxonomy" id="225164"/>
    <lineage>
        <taxon>Eukaryota</taxon>
        <taxon>Metazoa</taxon>
        <taxon>Spiralia</taxon>
        <taxon>Lophotrochozoa</taxon>
        <taxon>Mollusca</taxon>
        <taxon>Gastropoda</taxon>
        <taxon>Patellogastropoda</taxon>
        <taxon>Lottioidea</taxon>
        <taxon>Lottiidae</taxon>
        <taxon>Lottia</taxon>
    </lineage>
</organism>
<dbReference type="PANTHER" id="PTHR24261">
    <property type="entry name" value="PLASMINOGEN-RELATED"/>
    <property type="match status" value="1"/>
</dbReference>
<evidence type="ECO:0000256" key="4">
    <source>
        <dbReference type="PROSITE-ProRule" id="PRU00302"/>
    </source>
</evidence>
<dbReference type="GeneID" id="20240268"/>
<reference evidence="8 9" key="1">
    <citation type="journal article" date="2013" name="Nature">
        <title>Insights into bilaterian evolution from three spiralian genomes.</title>
        <authorList>
            <person name="Simakov O."/>
            <person name="Marletaz F."/>
            <person name="Cho S.J."/>
            <person name="Edsinger-Gonzales E."/>
            <person name="Havlak P."/>
            <person name="Hellsten U."/>
            <person name="Kuo D.H."/>
            <person name="Larsson T."/>
            <person name="Lv J."/>
            <person name="Arendt D."/>
            <person name="Savage R."/>
            <person name="Osoegawa K."/>
            <person name="de Jong P."/>
            <person name="Grimwood J."/>
            <person name="Chapman J.A."/>
            <person name="Shapiro H."/>
            <person name="Aerts A."/>
            <person name="Otillar R.P."/>
            <person name="Terry A.Y."/>
            <person name="Boore J.L."/>
            <person name="Grigoriev I.V."/>
            <person name="Lindberg D.R."/>
            <person name="Seaver E.C."/>
            <person name="Weisblat D.A."/>
            <person name="Putnam N.H."/>
            <person name="Rokhsar D.S."/>
        </authorList>
    </citation>
    <scope>NUCLEOTIDE SEQUENCE [LARGE SCALE GENOMIC DNA]</scope>
</reference>
<dbReference type="SUPFAM" id="SSF57440">
    <property type="entry name" value="Kringle-like"/>
    <property type="match status" value="2"/>
</dbReference>
<dbReference type="OMA" id="NANINTW"/>
<feature type="disulfide bond" evidence="3">
    <location>
        <begin position="510"/>
        <end position="549"/>
    </location>
</feature>
<keyword evidence="4" id="KW-0768">Sushi</keyword>
<sequence length="972" mass="107533">MATRACSGRLYNTLVKFSVIIWTCVYVIRGELPINYGSLVIACVLFSVPGIRSNCEEPPPVPNAIRQGQWQGGDVSYSCYPHHVLVSGDLYRCCEEDIYDGDEPKCVYDCGAPRTIPGTLYSLGSTLQGSTISYDCDFPHEEFGSNSPDVQCDEETKQWTHTQFMCYDTSSANLALNKPALHNGNSASYLVDGSDSTCNTVISDHHLIEIDLGQVVNVIKLEIIIGNELPLVNVSVLNSNNNILSTCKISLTSIPPWTPTTLHCNPTYSTRAPGDILYVAAKLLSPMQMSFCEMKVTATNYYGDCGKPPTQPGQEASYTTTGENSIATISCVSPWHAKSGSNSIVCHLTQWSQSSLECTLESNIAENAVAMNVDGEAALDNDISTCYTGLNNGINNPNWQIDLLALYSISSISVTFGVNGMNIAHYIKISDDNGGTRYCQPEYPRDGVTLFDCPQGPVGKYINMTAAWPIHICDVKVHGMLHQGVLDCSMDSQGRDYKGYQTVTVFGKTCLPWLINSSFTAWLFPDVVASNVANHCRNPQTFEKERPWCLVSQTEWELCPVFECSSFCKTTTDGFQYDGEVSFAVSNKTCEMWRKSRFRHDFSGNVQHCQNTYKDQTQPWCITDLATNTYEFCLIPDCPKTVPPTITVSENSTGFDYENELQTCMHWSPFPFMAPWNPLHIHLDYRGTILNSFCPWSGMPIIRLFCIRHNLQLTFLDFICDPGALAVENTESSISSFFETTVALSSASPSVLTIDSSDMTSFTFTDQTLLSEAISMFETSSDNLQESTDVSLSDSLSEIQSSTLIDIQPSTTIELLSITDALSYYITTSSVASTHQLNTDTILEPSSQDSTTLQPSAFPLTDSVSESSPLVTSASSFLTNVTISRCPCLCNNNPFWDEAKIKVYKLRLFELLHLDKRNLSSTYRKKNCIRDNRPLAIATGGVGVTVIICVFLYLASSDVYLVYNQVIRILKT</sequence>
<dbReference type="Proteomes" id="UP000030746">
    <property type="component" value="Unassembled WGS sequence"/>
</dbReference>
<keyword evidence="5" id="KW-1133">Transmembrane helix</keyword>
<dbReference type="KEGG" id="lgi:LOTGIDRAFT_166152"/>
<dbReference type="InterPro" id="IPR050759">
    <property type="entry name" value="Serine_protease_kringle"/>
</dbReference>
<dbReference type="HOGENOM" id="CLU_334411_0_0_1"/>
<dbReference type="InterPro" id="IPR013806">
    <property type="entry name" value="Kringle-like"/>
</dbReference>
<feature type="domain" description="Kringle" evidence="6">
    <location>
        <begin position="488"/>
        <end position="564"/>
    </location>
</feature>
<dbReference type="InterPro" id="IPR000001">
    <property type="entry name" value="Kringle"/>
</dbReference>
<dbReference type="Pfam" id="PF00051">
    <property type="entry name" value="Kringle"/>
    <property type="match status" value="1"/>
</dbReference>
<dbReference type="InterPro" id="IPR035976">
    <property type="entry name" value="Sushi/SCR/CCP_sf"/>
</dbReference>
<dbReference type="PANTHER" id="PTHR24261:SF7">
    <property type="entry name" value="KRINGLE DOMAIN-CONTAINING PROTEIN"/>
    <property type="match status" value="1"/>
</dbReference>
<dbReference type="EMBL" id="KB202823">
    <property type="protein sequence ID" value="ESO87851.1"/>
    <property type="molecule type" value="Genomic_DNA"/>
</dbReference>